<evidence type="ECO:0000256" key="2">
    <source>
        <dbReference type="ARBA" id="ARBA00001958"/>
    </source>
</evidence>
<evidence type="ECO:0000256" key="7">
    <source>
        <dbReference type="ARBA" id="ARBA00022741"/>
    </source>
</evidence>
<gene>
    <name evidence="19" type="primary">Dana\GF19944</name>
    <name evidence="19" type="synonym">dana_GLEANR_22350</name>
    <name evidence="19" type="ORF">GF19944</name>
</gene>
<dbReference type="PROSITE" id="PS00110">
    <property type="entry name" value="PYRUVATE_KINASE"/>
    <property type="match status" value="1"/>
</dbReference>
<evidence type="ECO:0000256" key="3">
    <source>
        <dbReference type="ARBA" id="ARBA00004997"/>
    </source>
</evidence>
<dbReference type="OMA" id="ETDLPAM"/>
<sequence length="699" mass="77793">MRVVRLNFSHGSHELHCRVIQAARKAIEMYQQETGIPLTVAIALDTSGPEIRTGQLSDGSPTSVVRLKRGDKIILTTNKSVENQCTKEKIYVDYARLPVDVQVGKRIFIDDGLIGLHVDKTSNEELFCTVLNDGKLGSRKGVNLPGSEVDLPAVTERDKRDLKFGVEQKVDMIFASFIRDANAVAEIRQALGPGGEGIKIICKIESQEGVKNIDGIIKASDGIMVARGDMGIELFSEDVPLAQKAIIAKCNKAGKPVICATQMLESMVSNPRPTRAEASDVANAIFDGADAVMLSSETAKGKYPVDAVRSMVRICAKSEAALWYESMQDDLKNVIRSTAADQISAVTTAIAEAAMVSQAKVIVVACPCAMVGQMISQMRPMCPIVMLTGSHTEGSTSMIYRGVYPLLIEEMALGCMDFRRIVRTGLNIMARMEILEAGTTACVVLVNAMLANNISFRLFTIKQPSQKEMEQKERCRKLALKKKCKSKAPCKHFKDKDNKTEKNCKSSEADNCKKLLEQQKENAQAKKCQVLSQLEKCNQLSQKDTCKPPEVKTDSCQEDKCVSQEALAEKKKQQEREMKLIEEAIAKLEAAEKAKQCEQAKQDQIDLENCRKIAEEEAKKEQERKCKQMEKKRKRAEMAKKWKRLSAKRKKKREAELCKQMSQDSDKKEAEAVDKIMDAVCKKLAEMRKNPNNNNQNKK</sequence>
<dbReference type="SUPFAM" id="SSF51621">
    <property type="entry name" value="Phosphoenolpyruvate/pyruvate domain"/>
    <property type="match status" value="1"/>
</dbReference>
<dbReference type="InterPro" id="IPR040442">
    <property type="entry name" value="Pyrv_kinase-like_dom_sf"/>
</dbReference>
<keyword evidence="5 15" id="KW-0808">Transferase</keyword>
<dbReference type="GO" id="GO:0004743">
    <property type="term" value="F:pyruvate kinase activity"/>
    <property type="evidence" value="ECO:0007669"/>
    <property type="project" value="UniProtKB-EC"/>
</dbReference>
<feature type="domain" description="Pyruvate kinase barrel" evidence="17">
    <location>
        <begin position="1"/>
        <end position="308"/>
    </location>
</feature>
<dbReference type="Proteomes" id="UP000007801">
    <property type="component" value="Unassembled WGS sequence"/>
</dbReference>
<dbReference type="GO" id="GO:0030955">
    <property type="term" value="F:potassium ion binding"/>
    <property type="evidence" value="ECO:0007669"/>
    <property type="project" value="InterPro"/>
</dbReference>
<comment type="catalytic activity">
    <reaction evidence="13">
        <text>pyruvate + ATP = phosphoenolpyruvate + ADP + H(+)</text>
        <dbReference type="Rhea" id="RHEA:18157"/>
        <dbReference type="ChEBI" id="CHEBI:15361"/>
        <dbReference type="ChEBI" id="CHEBI:15378"/>
        <dbReference type="ChEBI" id="CHEBI:30616"/>
        <dbReference type="ChEBI" id="CHEBI:58702"/>
        <dbReference type="ChEBI" id="CHEBI:456216"/>
        <dbReference type="EC" id="2.7.1.40"/>
    </reaction>
    <physiologicalReaction direction="right-to-left" evidence="13">
        <dbReference type="Rhea" id="RHEA:18159"/>
    </physiologicalReaction>
</comment>
<dbReference type="AlphaFoldDB" id="B3M214"/>
<keyword evidence="8 15" id="KW-0418">Kinase</keyword>
<comment type="pathway">
    <text evidence="3 15">Carbohydrate degradation; glycolysis; pyruvate from D-glyceraldehyde 3-phosphate: step 5/5.</text>
</comment>
<evidence type="ECO:0000259" key="17">
    <source>
        <dbReference type="Pfam" id="PF00224"/>
    </source>
</evidence>
<feature type="compositionally biased region" description="Basic residues" evidence="16">
    <location>
        <begin position="630"/>
        <end position="652"/>
    </location>
</feature>
<dbReference type="SUPFAM" id="SSF50800">
    <property type="entry name" value="PK beta-barrel domain-like"/>
    <property type="match status" value="1"/>
</dbReference>
<dbReference type="GeneID" id="6502679"/>
<dbReference type="GO" id="GO:0000287">
    <property type="term" value="F:magnesium ion binding"/>
    <property type="evidence" value="ECO:0007669"/>
    <property type="project" value="InterPro"/>
</dbReference>
<name>B3M214_DROAN</name>
<dbReference type="KEGG" id="dan:6502679"/>
<keyword evidence="12" id="KW-0670">Pyruvate</keyword>
<accession>B3M214</accession>
<proteinExistence type="inferred from homology"/>
<evidence type="ECO:0000256" key="4">
    <source>
        <dbReference type="ARBA" id="ARBA00008663"/>
    </source>
</evidence>
<feature type="region of interest" description="Disordered" evidence="16">
    <location>
        <begin position="619"/>
        <end position="671"/>
    </location>
</feature>
<evidence type="ECO:0000256" key="11">
    <source>
        <dbReference type="ARBA" id="ARBA00023152"/>
    </source>
</evidence>
<evidence type="ECO:0000256" key="15">
    <source>
        <dbReference type="RuleBase" id="RU000504"/>
    </source>
</evidence>
<dbReference type="InterPro" id="IPR018209">
    <property type="entry name" value="Pyrv_Knase_AS"/>
</dbReference>
<dbReference type="FunFam" id="2.40.33.10:FF:000001">
    <property type="entry name" value="Pyruvate kinase"/>
    <property type="match status" value="1"/>
</dbReference>
<keyword evidence="20" id="KW-1185">Reference proteome</keyword>
<dbReference type="InterPro" id="IPR001697">
    <property type="entry name" value="Pyr_Knase"/>
</dbReference>
<keyword evidence="10 15" id="KW-0460">Magnesium</keyword>
<evidence type="ECO:0000256" key="10">
    <source>
        <dbReference type="ARBA" id="ARBA00022842"/>
    </source>
</evidence>
<comment type="cofactor">
    <cofactor evidence="2">
        <name>K(+)</name>
        <dbReference type="ChEBI" id="CHEBI:29103"/>
    </cofactor>
</comment>
<feature type="domain" description="Pyruvate kinase C-terminal" evidence="18">
    <location>
        <begin position="345"/>
        <end position="442"/>
    </location>
</feature>
<dbReference type="Gene3D" id="3.40.1380.20">
    <property type="entry name" value="Pyruvate kinase, C-terminal domain"/>
    <property type="match status" value="1"/>
</dbReference>
<comment type="cofactor">
    <cofactor evidence="1">
        <name>Mg(2+)</name>
        <dbReference type="ChEBI" id="CHEBI:18420"/>
    </cofactor>
</comment>
<dbReference type="Pfam" id="PF00224">
    <property type="entry name" value="PK"/>
    <property type="match status" value="1"/>
</dbReference>
<dbReference type="PANTHER" id="PTHR11817">
    <property type="entry name" value="PYRUVATE KINASE"/>
    <property type="match status" value="1"/>
</dbReference>
<dbReference type="InterPro" id="IPR015806">
    <property type="entry name" value="Pyrv_Knase_insert_dom_sf"/>
</dbReference>
<dbReference type="STRING" id="7217.B3M214"/>
<keyword evidence="7" id="KW-0547">Nucleotide-binding</keyword>
<dbReference type="SMR" id="B3M214"/>
<dbReference type="NCBIfam" id="TIGR01064">
    <property type="entry name" value="pyruv_kin"/>
    <property type="match status" value="1"/>
</dbReference>
<dbReference type="EC" id="2.7.1.40" evidence="15"/>
<evidence type="ECO:0000256" key="14">
    <source>
        <dbReference type="ARBA" id="ARBA00058419"/>
    </source>
</evidence>
<dbReference type="InterPro" id="IPR015813">
    <property type="entry name" value="Pyrv/PenolPyrv_kinase-like_dom"/>
</dbReference>
<dbReference type="Gene3D" id="3.20.20.60">
    <property type="entry name" value="Phosphoenolpyruvate-binding domains"/>
    <property type="match status" value="1"/>
</dbReference>
<dbReference type="InParanoid" id="B3M214"/>
<dbReference type="HOGENOM" id="CLU_015439_5_1_1"/>
<keyword evidence="9" id="KW-0067">ATP-binding</keyword>
<evidence type="ECO:0000256" key="1">
    <source>
        <dbReference type="ARBA" id="ARBA00001946"/>
    </source>
</evidence>
<dbReference type="InterPro" id="IPR015795">
    <property type="entry name" value="Pyrv_Knase_C"/>
</dbReference>
<dbReference type="Pfam" id="PF02887">
    <property type="entry name" value="PK_C"/>
    <property type="match status" value="1"/>
</dbReference>
<dbReference type="InterPro" id="IPR015793">
    <property type="entry name" value="Pyrv_Knase_brl"/>
</dbReference>
<dbReference type="EMBL" id="CH902617">
    <property type="protein sequence ID" value="EDV43338.1"/>
    <property type="molecule type" value="Genomic_DNA"/>
</dbReference>
<dbReference type="PRINTS" id="PR01050">
    <property type="entry name" value="PYRUVTKNASE"/>
</dbReference>
<evidence type="ECO:0000256" key="8">
    <source>
        <dbReference type="ARBA" id="ARBA00022777"/>
    </source>
</evidence>
<dbReference type="Gene3D" id="2.40.33.10">
    <property type="entry name" value="PK beta-barrel domain-like"/>
    <property type="match status" value="1"/>
</dbReference>
<feature type="compositionally biased region" description="Basic and acidic residues" evidence="16">
    <location>
        <begin position="619"/>
        <end position="629"/>
    </location>
</feature>
<evidence type="ECO:0000313" key="20">
    <source>
        <dbReference type="Proteomes" id="UP000007801"/>
    </source>
</evidence>
<comment type="similarity">
    <text evidence="4 15">Belongs to the pyruvate kinase family.</text>
</comment>
<evidence type="ECO:0000259" key="18">
    <source>
        <dbReference type="Pfam" id="PF02887"/>
    </source>
</evidence>
<evidence type="ECO:0000256" key="12">
    <source>
        <dbReference type="ARBA" id="ARBA00023317"/>
    </source>
</evidence>
<protein>
    <recommendedName>
        <fullName evidence="15">Pyruvate kinase</fullName>
        <ecNumber evidence="15">2.7.1.40</ecNumber>
    </recommendedName>
</protein>
<dbReference type="PhylomeDB" id="B3M214"/>
<dbReference type="eggNOG" id="KOG2323">
    <property type="taxonomic scope" value="Eukaryota"/>
</dbReference>
<evidence type="ECO:0000256" key="9">
    <source>
        <dbReference type="ARBA" id="ARBA00022840"/>
    </source>
</evidence>
<evidence type="ECO:0000256" key="6">
    <source>
        <dbReference type="ARBA" id="ARBA00022723"/>
    </source>
</evidence>
<dbReference type="UniPathway" id="UPA00109">
    <property type="reaction ID" value="UER00188"/>
</dbReference>
<evidence type="ECO:0000256" key="16">
    <source>
        <dbReference type="SAM" id="MobiDB-lite"/>
    </source>
</evidence>
<dbReference type="OrthoDB" id="108365at2759"/>
<dbReference type="SUPFAM" id="SSF52935">
    <property type="entry name" value="PK C-terminal domain-like"/>
    <property type="match status" value="1"/>
</dbReference>
<dbReference type="GO" id="GO:0005524">
    <property type="term" value="F:ATP binding"/>
    <property type="evidence" value="ECO:0007669"/>
    <property type="project" value="UniProtKB-KW"/>
</dbReference>
<evidence type="ECO:0000256" key="5">
    <source>
        <dbReference type="ARBA" id="ARBA00022679"/>
    </source>
</evidence>
<dbReference type="FunFam" id="3.20.20.60:FF:000025">
    <property type="entry name" value="Pyruvate kinase"/>
    <property type="match status" value="1"/>
</dbReference>
<dbReference type="FunCoup" id="B3M214">
    <property type="interactions" value="182"/>
</dbReference>
<dbReference type="GO" id="GO:0016301">
    <property type="term" value="F:kinase activity"/>
    <property type="evidence" value="ECO:0007669"/>
    <property type="project" value="UniProtKB-KW"/>
</dbReference>
<evidence type="ECO:0000313" key="19">
    <source>
        <dbReference type="EMBL" id="EDV43338.1"/>
    </source>
</evidence>
<reference evidence="19 20" key="1">
    <citation type="journal article" date="2007" name="Nature">
        <title>Evolution of genes and genomes on the Drosophila phylogeny.</title>
        <authorList>
            <consortium name="Drosophila 12 Genomes Consortium"/>
            <person name="Clark A.G."/>
            <person name="Eisen M.B."/>
            <person name="Smith D.R."/>
            <person name="Bergman C.M."/>
            <person name="Oliver B."/>
            <person name="Markow T.A."/>
            <person name="Kaufman T.C."/>
            <person name="Kellis M."/>
            <person name="Gelbart W."/>
            <person name="Iyer V.N."/>
            <person name="Pollard D.A."/>
            <person name="Sackton T.B."/>
            <person name="Larracuente A.M."/>
            <person name="Singh N.D."/>
            <person name="Abad J.P."/>
            <person name="Abt D.N."/>
            <person name="Adryan B."/>
            <person name="Aguade M."/>
            <person name="Akashi H."/>
            <person name="Anderson W.W."/>
            <person name="Aquadro C.F."/>
            <person name="Ardell D.H."/>
            <person name="Arguello R."/>
            <person name="Artieri C.G."/>
            <person name="Barbash D.A."/>
            <person name="Barker D."/>
            <person name="Barsanti P."/>
            <person name="Batterham P."/>
            <person name="Batzoglou S."/>
            <person name="Begun D."/>
            <person name="Bhutkar A."/>
            <person name="Blanco E."/>
            <person name="Bosak S.A."/>
            <person name="Bradley R.K."/>
            <person name="Brand A.D."/>
            <person name="Brent M.R."/>
            <person name="Brooks A.N."/>
            <person name="Brown R.H."/>
            <person name="Butlin R.K."/>
            <person name="Caggese C."/>
            <person name="Calvi B.R."/>
            <person name="Bernardo de Carvalho A."/>
            <person name="Caspi A."/>
            <person name="Castrezana S."/>
            <person name="Celniker S.E."/>
            <person name="Chang J.L."/>
            <person name="Chapple C."/>
            <person name="Chatterji S."/>
            <person name="Chinwalla A."/>
            <person name="Civetta A."/>
            <person name="Clifton S.W."/>
            <person name="Comeron J.M."/>
            <person name="Costello J.C."/>
            <person name="Coyne J.A."/>
            <person name="Daub J."/>
            <person name="David R.G."/>
            <person name="Delcher A.L."/>
            <person name="Delehaunty K."/>
            <person name="Do C.B."/>
            <person name="Ebling H."/>
            <person name="Edwards K."/>
            <person name="Eickbush T."/>
            <person name="Evans J.D."/>
            <person name="Filipski A."/>
            <person name="Findeiss S."/>
            <person name="Freyhult E."/>
            <person name="Fulton L."/>
            <person name="Fulton R."/>
            <person name="Garcia A.C."/>
            <person name="Gardiner A."/>
            <person name="Garfield D.A."/>
            <person name="Garvin B.E."/>
            <person name="Gibson G."/>
            <person name="Gilbert D."/>
            <person name="Gnerre S."/>
            <person name="Godfrey J."/>
            <person name="Good R."/>
            <person name="Gotea V."/>
            <person name="Gravely B."/>
            <person name="Greenberg A.J."/>
            <person name="Griffiths-Jones S."/>
            <person name="Gross S."/>
            <person name="Guigo R."/>
            <person name="Gustafson E.A."/>
            <person name="Haerty W."/>
            <person name="Hahn M.W."/>
            <person name="Halligan D.L."/>
            <person name="Halpern A.L."/>
            <person name="Halter G.M."/>
            <person name="Han M.V."/>
            <person name="Heger A."/>
            <person name="Hillier L."/>
            <person name="Hinrichs A.S."/>
            <person name="Holmes I."/>
            <person name="Hoskins R.A."/>
            <person name="Hubisz M.J."/>
            <person name="Hultmark D."/>
            <person name="Huntley M.A."/>
            <person name="Jaffe D.B."/>
            <person name="Jagadeeshan S."/>
            <person name="Jeck W.R."/>
            <person name="Johnson J."/>
            <person name="Jones C.D."/>
            <person name="Jordan W.C."/>
            <person name="Karpen G.H."/>
            <person name="Kataoka E."/>
            <person name="Keightley P.D."/>
            <person name="Kheradpour P."/>
            <person name="Kirkness E.F."/>
            <person name="Koerich L.B."/>
            <person name="Kristiansen K."/>
            <person name="Kudrna D."/>
            <person name="Kulathinal R.J."/>
            <person name="Kumar S."/>
            <person name="Kwok R."/>
            <person name="Lander E."/>
            <person name="Langley C.H."/>
            <person name="Lapoint R."/>
            <person name="Lazzaro B.P."/>
            <person name="Lee S.J."/>
            <person name="Levesque L."/>
            <person name="Li R."/>
            <person name="Lin C.F."/>
            <person name="Lin M.F."/>
            <person name="Lindblad-Toh K."/>
            <person name="Llopart A."/>
            <person name="Long M."/>
            <person name="Low L."/>
            <person name="Lozovsky E."/>
            <person name="Lu J."/>
            <person name="Luo M."/>
            <person name="Machado C.A."/>
            <person name="Makalowski W."/>
            <person name="Marzo M."/>
            <person name="Matsuda M."/>
            <person name="Matzkin L."/>
            <person name="McAllister B."/>
            <person name="McBride C.S."/>
            <person name="McKernan B."/>
            <person name="McKernan K."/>
            <person name="Mendez-Lago M."/>
            <person name="Minx P."/>
            <person name="Mollenhauer M.U."/>
            <person name="Montooth K."/>
            <person name="Mount S.M."/>
            <person name="Mu X."/>
            <person name="Myers E."/>
            <person name="Negre B."/>
            <person name="Newfeld S."/>
            <person name="Nielsen R."/>
            <person name="Noor M.A."/>
            <person name="O'Grady P."/>
            <person name="Pachter L."/>
            <person name="Papaceit M."/>
            <person name="Parisi M.J."/>
            <person name="Parisi M."/>
            <person name="Parts L."/>
            <person name="Pedersen J.S."/>
            <person name="Pesole G."/>
            <person name="Phillippy A.M."/>
            <person name="Ponting C.P."/>
            <person name="Pop M."/>
            <person name="Porcelli D."/>
            <person name="Powell J.R."/>
            <person name="Prohaska S."/>
            <person name="Pruitt K."/>
            <person name="Puig M."/>
            <person name="Quesneville H."/>
            <person name="Ram K.R."/>
            <person name="Rand D."/>
            <person name="Rasmussen M.D."/>
            <person name="Reed L.K."/>
            <person name="Reenan R."/>
            <person name="Reily A."/>
            <person name="Remington K.A."/>
            <person name="Rieger T.T."/>
            <person name="Ritchie M.G."/>
            <person name="Robin C."/>
            <person name="Rogers Y.H."/>
            <person name="Rohde C."/>
            <person name="Rozas J."/>
            <person name="Rubenfield M.J."/>
            <person name="Ruiz A."/>
            <person name="Russo S."/>
            <person name="Salzberg S.L."/>
            <person name="Sanchez-Gracia A."/>
            <person name="Saranga D.J."/>
            <person name="Sato H."/>
            <person name="Schaeffer S.W."/>
            <person name="Schatz M.C."/>
            <person name="Schlenke T."/>
            <person name="Schwartz R."/>
            <person name="Segarra C."/>
            <person name="Singh R.S."/>
            <person name="Sirot L."/>
            <person name="Sirota M."/>
            <person name="Sisneros N.B."/>
            <person name="Smith C.D."/>
            <person name="Smith T.F."/>
            <person name="Spieth J."/>
            <person name="Stage D.E."/>
            <person name="Stark A."/>
            <person name="Stephan W."/>
            <person name="Strausberg R.L."/>
            <person name="Strempel S."/>
            <person name="Sturgill D."/>
            <person name="Sutton G."/>
            <person name="Sutton G.G."/>
            <person name="Tao W."/>
            <person name="Teichmann S."/>
            <person name="Tobari Y.N."/>
            <person name="Tomimura Y."/>
            <person name="Tsolas J.M."/>
            <person name="Valente V.L."/>
            <person name="Venter E."/>
            <person name="Venter J.C."/>
            <person name="Vicario S."/>
            <person name="Vieira F.G."/>
            <person name="Vilella A.J."/>
            <person name="Villasante A."/>
            <person name="Walenz B."/>
            <person name="Wang J."/>
            <person name="Wasserman M."/>
            <person name="Watts T."/>
            <person name="Wilson D."/>
            <person name="Wilson R.K."/>
            <person name="Wing R.A."/>
            <person name="Wolfner M.F."/>
            <person name="Wong A."/>
            <person name="Wong G.K."/>
            <person name="Wu C.I."/>
            <person name="Wu G."/>
            <person name="Yamamoto D."/>
            <person name="Yang H.P."/>
            <person name="Yang S.P."/>
            <person name="Yorke J.A."/>
            <person name="Yoshida K."/>
            <person name="Zdobnov E."/>
            <person name="Zhang P."/>
            <person name="Zhang Y."/>
            <person name="Zimin A.V."/>
            <person name="Baldwin J."/>
            <person name="Abdouelleil A."/>
            <person name="Abdulkadir J."/>
            <person name="Abebe A."/>
            <person name="Abera B."/>
            <person name="Abreu J."/>
            <person name="Acer S.C."/>
            <person name="Aftuck L."/>
            <person name="Alexander A."/>
            <person name="An P."/>
            <person name="Anderson E."/>
            <person name="Anderson S."/>
            <person name="Arachi H."/>
            <person name="Azer M."/>
            <person name="Bachantsang P."/>
            <person name="Barry A."/>
            <person name="Bayul T."/>
            <person name="Berlin A."/>
            <person name="Bessette D."/>
            <person name="Bloom T."/>
            <person name="Blye J."/>
            <person name="Boguslavskiy L."/>
            <person name="Bonnet C."/>
            <person name="Boukhgalter B."/>
            <person name="Bourzgui I."/>
            <person name="Brown A."/>
            <person name="Cahill P."/>
            <person name="Channer S."/>
            <person name="Cheshatsang Y."/>
            <person name="Chuda L."/>
            <person name="Citroen M."/>
            <person name="Collymore A."/>
            <person name="Cooke P."/>
            <person name="Costello M."/>
            <person name="D'Aco K."/>
            <person name="Daza R."/>
            <person name="De Haan G."/>
            <person name="DeGray S."/>
            <person name="DeMaso C."/>
            <person name="Dhargay N."/>
            <person name="Dooley K."/>
            <person name="Dooley E."/>
            <person name="Doricent M."/>
            <person name="Dorje P."/>
            <person name="Dorjee K."/>
            <person name="Dupes A."/>
            <person name="Elong R."/>
            <person name="Falk J."/>
            <person name="Farina A."/>
            <person name="Faro S."/>
            <person name="Ferguson D."/>
            <person name="Fisher S."/>
            <person name="Foley C.D."/>
            <person name="Franke A."/>
            <person name="Friedrich D."/>
            <person name="Gadbois L."/>
            <person name="Gearin G."/>
            <person name="Gearin C.R."/>
            <person name="Giannoukos G."/>
            <person name="Goode T."/>
            <person name="Graham J."/>
            <person name="Grandbois E."/>
            <person name="Grewal S."/>
            <person name="Gyaltsen K."/>
            <person name="Hafez N."/>
            <person name="Hagos B."/>
            <person name="Hall J."/>
            <person name="Henson C."/>
            <person name="Hollinger A."/>
            <person name="Honan T."/>
            <person name="Huard M.D."/>
            <person name="Hughes L."/>
            <person name="Hurhula B."/>
            <person name="Husby M.E."/>
            <person name="Kamat A."/>
            <person name="Kanga B."/>
            <person name="Kashin S."/>
            <person name="Khazanovich D."/>
            <person name="Kisner P."/>
            <person name="Lance K."/>
            <person name="Lara M."/>
            <person name="Lee W."/>
            <person name="Lennon N."/>
            <person name="Letendre F."/>
            <person name="LeVine R."/>
            <person name="Lipovsky A."/>
            <person name="Liu X."/>
            <person name="Liu J."/>
            <person name="Liu S."/>
            <person name="Lokyitsang T."/>
            <person name="Lokyitsang Y."/>
            <person name="Lubonja R."/>
            <person name="Lui A."/>
            <person name="MacDonald P."/>
            <person name="Magnisalis V."/>
            <person name="Maru K."/>
            <person name="Matthews C."/>
            <person name="McCusker W."/>
            <person name="McDonough S."/>
            <person name="Mehta T."/>
            <person name="Meldrim J."/>
            <person name="Meneus L."/>
            <person name="Mihai O."/>
            <person name="Mihalev A."/>
            <person name="Mihova T."/>
            <person name="Mittelman R."/>
            <person name="Mlenga V."/>
            <person name="Montmayeur A."/>
            <person name="Mulrain L."/>
            <person name="Navidi A."/>
            <person name="Naylor J."/>
            <person name="Negash T."/>
            <person name="Nguyen T."/>
            <person name="Nguyen N."/>
            <person name="Nicol R."/>
            <person name="Norbu C."/>
            <person name="Norbu N."/>
            <person name="Novod N."/>
            <person name="O'Neill B."/>
            <person name="Osman S."/>
            <person name="Markiewicz E."/>
            <person name="Oyono O.L."/>
            <person name="Patti C."/>
            <person name="Phunkhang P."/>
            <person name="Pierre F."/>
            <person name="Priest M."/>
            <person name="Raghuraman S."/>
            <person name="Rege F."/>
            <person name="Reyes R."/>
            <person name="Rise C."/>
            <person name="Rogov P."/>
            <person name="Ross K."/>
            <person name="Ryan E."/>
            <person name="Settipalli S."/>
            <person name="Shea T."/>
            <person name="Sherpa N."/>
            <person name="Shi L."/>
            <person name="Shih D."/>
            <person name="Sparrow T."/>
            <person name="Spaulding J."/>
            <person name="Stalker J."/>
            <person name="Stange-Thomann N."/>
            <person name="Stavropoulos S."/>
            <person name="Stone C."/>
            <person name="Strader C."/>
            <person name="Tesfaye S."/>
            <person name="Thomson T."/>
            <person name="Thoulutsang Y."/>
            <person name="Thoulutsang D."/>
            <person name="Topham K."/>
            <person name="Topping I."/>
            <person name="Tsamla T."/>
            <person name="Vassiliev H."/>
            <person name="Vo A."/>
            <person name="Wangchuk T."/>
            <person name="Wangdi T."/>
            <person name="Weiand M."/>
            <person name="Wilkinson J."/>
            <person name="Wilson A."/>
            <person name="Yadav S."/>
            <person name="Young G."/>
            <person name="Yu Q."/>
            <person name="Zembek L."/>
            <person name="Zhong D."/>
            <person name="Zimmer A."/>
            <person name="Zwirko Z."/>
            <person name="Jaffe D.B."/>
            <person name="Alvarez P."/>
            <person name="Brockman W."/>
            <person name="Butler J."/>
            <person name="Chin C."/>
            <person name="Gnerre S."/>
            <person name="Grabherr M."/>
            <person name="Kleber M."/>
            <person name="Mauceli E."/>
            <person name="MacCallum I."/>
        </authorList>
    </citation>
    <scope>NUCLEOTIDE SEQUENCE [LARGE SCALE GENOMIC DNA]</scope>
    <source>
        <strain evidence="20">Tucson 14024-0371.13</strain>
    </source>
</reference>
<keyword evidence="6" id="KW-0479">Metal-binding</keyword>
<organism evidence="19 20">
    <name type="scientific">Drosophila ananassae</name>
    <name type="common">Fruit fly</name>
    <dbReference type="NCBI Taxonomy" id="7217"/>
    <lineage>
        <taxon>Eukaryota</taxon>
        <taxon>Metazoa</taxon>
        <taxon>Ecdysozoa</taxon>
        <taxon>Arthropoda</taxon>
        <taxon>Hexapoda</taxon>
        <taxon>Insecta</taxon>
        <taxon>Pterygota</taxon>
        <taxon>Neoptera</taxon>
        <taxon>Endopterygota</taxon>
        <taxon>Diptera</taxon>
        <taxon>Brachycera</taxon>
        <taxon>Muscomorpha</taxon>
        <taxon>Ephydroidea</taxon>
        <taxon>Drosophilidae</taxon>
        <taxon>Drosophila</taxon>
        <taxon>Sophophora</taxon>
    </lineage>
</organism>
<comment type="function">
    <text evidence="14">Pyruvate kinase that catalyzes the conversion of phosphoenolpyruvate to pyruvate with the synthesis of ATP, and which plays a key role in glycolysis.</text>
</comment>
<evidence type="ECO:0000256" key="13">
    <source>
        <dbReference type="ARBA" id="ARBA00048967"/>
    </source>
</evidence>
<dbReference type="InterPro" id="IPR011037">
    <property type="entry name" value="Pyrv_Knase-like_insert_dom_sf"/>
</dbReference>
<dbReference type="InterPro" id="IPR036918">
    <property type="entry name" value="Pyrv_Knase_C_sf"/>
</dbReference>
<dbReference type="NCBIfam" id="NF004491">
    <property type="entry name" value="PRK05826.1"/>
    <property type="match status" value="1"/>
</dbReference>
<keyword evidence="11 15" id="KW-0324">Glycolysis</keyword>